<gene>
    <name evidence="1" type="ORF">BDN72DRAFT_843486</name>
</gene>
<keyword evidence="2" id="KW-1185">Reference proteome</keyword>
<dbReference type="EMBL" id="ML208385">
    <property type="protein sequence ID" value="TFK67110.1"/>
    <property type="molecule type" value="Genomic_DNA"/>
</dbReference>
<proteinExistence type="predicted"/>
<accession>A0ACD3AN37</accession>
<evidence type="ECO:0000313" key="2">
    <source>
        <dbReference type="Proteomes" id="UP000308600"/>
    </source>
</evidence>
<reference evidence="1 2" key="1">
    <citation type="journal article" date="2019" name="Nat. Ecol. Evol.">
        <title>Megaphylogeny resolves global patterns of mushroom evolution.</title>
        <authorList>
            <person name="Varga T."/>
            <person name="Krizsan K."/>
            <person name="Foldi C."/>
            <person name="Dima B."/>
            <person name="Sanchez-Garcia M."/>
            <person name="Sanchez-Ramirez S."/>
            <person name="Szollosi G.J."/>
            <person name="Szarkandi J.G."/>
            <person name="Papp V."/>
            <person name="Albert L."/>
            <person name="Andreopoulos W."/>
            <person name="Angelini C."/>
            <person name="Antonin V."/>
            <person name="Barry K.W."/>
            <person name="Bougher N.L."/>
            <person name="Buchanan P."/>
            <person name="Buyck B."/>
            <person name="Bense V."/>
            <person name="Catcheside P."/>
            <person name="Chovatia M."/>
            <person name="Cooper J."/>
            <person name="Damon W."/>
            <person name="Desjardin D."/>
            <person name="Finy P."/>
            <person name="Geml J."/>
            <person name="Haridas S."/>
            <person name="Hughes K."/>
            <person name="Justo A."/>
            <person name="Karasinski D."/>
            <person name="Kautmanova I."/>
            <person name="Kiss B."/>
            <person name="Kocsube S."/>
            <person name="Kotiranta H."/>
            <person name="LaButti K.M."/>
            <person name="Lechner B.E."/>
            <person name="Liimatainen K."/>
            <person name="Lipzen A."/>
            <person name="Lukacs Z."/>
            <person name="Mihaltcheva S."/>
            <person name="Morgado L.N."/>
            <person name="Niskanen T."/>
            <person name="Noordeloos M.E."/>
            <person name="Ohm R.A."/>
            <person name="Ortiz-Santana B."/>
            <person name="Ovrebo C."/>
            <person name="Racz N."/>
            <person name="Riley R."/>
            <person name="Savchenko A."/>
            <person name="Shiryaev A."/>
            <person name="Soop K."/>
            <person name="Spirin V."/>
            <person name="Szebenyi C."/>
            <person name="Tomsovsky M."/>
            <person name="Tulloss R.E."/>
            <person name="Uehling J."/>
            <person name="Grigoriev I.V."/>
            <person name="Vagvolgyi C."/>
            <person name="Papp T."/>
            <person name="Martin F.M."/>
            <person name="Miettinen O."/>
            <person name="Hibbett D.S."/>
            <person name="Nagy L.G."/>
        </authorList>
    </citation>
    <scope>NUCLEOTIDE SEQUENCE [LARGE SCALE GENOMIC DNA]</scope>
    <source>
        <strain evidence="1 2">NL-1719</strain>
    </source>
</reference>
<dbReference type="Proteomes" id="UP000308600">
    <property type="component" value="Unassembled WGS sequence"/>
</dbReference>
<sequence length="122" mass="13638">MSFLCRLPRRTPLSTPWIARSYASSTAPASSSSAAKKDTEVTRTPAIPLSSCPPDTVLTGLNFLKGQSPVLALPDDQYPEWLWNILRPKEWQDDGPGGRAERAKRRHTNRGNIKDRNFMSTQ</sequence>
<organism evidence="1 2">
    <name type="scientific">Pluteus cervinus</name>
    <dbReference type="NCBI Taxonomy" id="181527"/>
    <lineage>
        <taxon>Eukaryota</taxon>
        <taxon>Fungi</taxon>
        <taxon>Dikarya</taxon>
        <taxon>Basidiomycota</taxon>
        <taxon>Agaricomycotina</taxon>
        <taxon>Agaricomycetes</taxon>
        <taxon>Agaricomycetidae</taxon>
        <taxon>Agaricales</taxon>
        <taxon>Pluteineae</taxon>
        <taxon>Pluteaceae</taxon>
        <taxon>Pluteus</taxon>
    </lineage>
</organism>
<name>A0ACD3AN37_9AGAR</name>
<evidence type="ECO:0000313" key="1">
    <source>
        <dbReference type="EMBL" id="TFK67110.1"/>
    </source>
</evidence>
<protein>
    <submittedName>
        <fullName evidence="1">Uncharacterized protein</fullName>
    </submittedName>
</protein>